<feature type="region of interest" description="Disordered" evidence="1">
    <location>
        <begin position="338"/>
        <end position="360"/>
    </location>
</feature>
<keyword evidence="2" id="KW-0472">Membrane</keyword>
<feature type="compositionally biased region" description="Polar residues" evidence="1">
    <location>
        <begin position="656"/>
        <end position="668"/>
    </location>
</feature>
<dbReference type="AlphaFoldDB" id="A0A9P9D661"/>
<feature type="compositionally biased region" description="Basic and acidic residues" evidence="1">
    <location>
        <begin position="789"/>
        <end position="805"/>
    </location>
</feature>
<reference evidence="3" key="1">
    <citation type="journal article" date="2021" name="Nat. Commun.">
        <title>Genetic determinants of endophytism in the Arabidopsis root mycobiome.</title>
        <authorList>
            <person name="Mesny F."/>
            <person name="Miyauchi S."/>
            <person name="Thiergart T."/>
            <person name="Pickel B."/>
            <person name="Atanasova L."/>
            <person name="Karlsson M."/>
            <person name="Huettel B."/>
            <person name="Barry K.W."/>
            <person name="Haridas S."/>
            <person name="Chen C."/>
            <person name="Bauer D."/>
            <person name="Andreopoulos W."/>
            <person name="Pangilinan J."/>
            <person name="LaButti K."/>
            <person name="Riley R."/>
            <person name="Lipzen A."/>
            <person name="Clum A."/>
            <person name="Drula E."/>
            <person name="Henrissat B."/>
            <person name="Kohler A."/>
            <person name="Grigoriev I.V."/>
            <person name="Martin F.M."/>
            <person name="Hacquard S."/>
        </authorList>
    </citation>
    <scope>NUCLEOTIDE SEQUENCE</scope>
    <source>
        <strain evidence="3">MPI-CAGE-CH-0243</strain>
    </source>
</reference>
<gene>
    <name evidence="3" type="ORF">B0J11DRAFT_445289</name>
</gene>
<accession>A0A9P9D661</accession>
<dbReference type="Proteomes" id="UP000700596">
    <property type="component" value="Unassembled WGS sequence"/>
</dbReference>
<feature type="region of interest" description="Disordered" evidence="1">
    <location>
        <begin position="759"/>
        <end position="820"/>
    </location>
</feature>
<evidence type="ECO:0008006" key="5">
    <source>
        <dbReference type="Google" id="ProtNLM"/>
    </source>
</evidence>
<dbReference type="Gene3D" id="2.120.10.80">
    <property type="entry name" value="Kelch-type beta propeller"/>
    <property type="match status" value="1"/>
</dbReference>
<evidence type="ECO:0000256" key="1">
    <source>
        <dbReference type="SAM" id="MobiDB-lite"/>
    </source>
</evidence>
<evidence type="ECO:0000313" key="4">
    <source>
        <dbReference type="Proteomes" id="UP000700596"/>
    </source>
</evidence>
<name>A0A9P9D661_9PLEO</name>
<dbReference type="InterPro" id="IPR015915">
    <property type="entry name" value="Kelch-typ_b-propeller"/>
</dbReference>
<dbReference type="EMBL" id="JAGMWT010000017">
    <property type="protein sequence ID" value="KAH7114330.1"/>
    <property type="molecule type" value="Genomic_DNA"/>
</dbReference>
<proteinExistence type="predicted"/>
<dbReference type="SUPFAM" id="SSF117281">
    <property type="entry name" value="Kelch motif"/>
    <property type="match status" value="1"/>
</dbReference>
<organism evidence="3 4">
    <name type="scientific">Dendryphion nanum</name>
    <dbReference type="NCBI Taxonomy" id="256645"/>
    <lineage>
        <taxon>Eukaryota</taxon>
        <taxon>Fungi</taxon>
        <taxon>Dikarya</taxon>
        <taxon>Ascomycota</taxon>
        <taxon>Pezizomycotina</taxon>
        <taxon>Dothideomycetes</taxon>
        <taxon>Pleosporomycetidae</taxon>
        <taxon>Pleosporales</taxon>
        <taxon>Torulaceae</taxon>
        <taxon>Dendryphion</taxon>
    </lineage>
</organism>
<keyword evidence="4" id="KW-1185">Reference proteome</keyword>
<keyword evidence="2" id="KW-0812">Transmembrane</keyword>
<comment type="caution">
    <text evidence="3">The sequence shown here is derived from an EMBL/GenBank/DDBJ whole genome shotgun (WGS) entry which is preliminary data.</text>
</comment>
<feature type="transmembrane region" description="Helical" evidence="2">
    <location>
        <begin position="376"/>
        <end position="401"/>
    </location>
</feature>
<feature type="compositionally biased region" description="Polar residues" evidence="1">
    <location>
        <begin position="550"/>
        <end position="567"/>
    </location>
</feature>
<evidence type="ECO:0000313" key="3">
    <source>
        <dbReference type="EMBL" id="KAH7114330.1"/>
    </source>
</evidence>
<sequence length="820" mass="87323">MSIPNPIYPLTGHCSVVYNGTLYVYSPAGFQSLDLKGGASWKAMPMDISLTGAQCVKAVPKNGGDPMLYVVGGTVNATAATWDYPGLMHYSFAQKKWDWLRAESWVTQNRQNHAAAYLPESNSLLVYAGSQTAGNVELSSSTFLMSLTSPFYVTSTPANDAPPALKPMLMPWNDTSSVMIGGGAHNQAVFLFSKELGWRNLGVTLTEPIANPEAVQCTIVKGSDGSAVLEKYDLSTTPNKVSRIALLSKGGAVAAPGTVVGSNSKRATINGWPAYNGTYAPKVTRSGYSIAQGENAEAVITGGSEEDPLCIFDQQSNAWVNATSLFASEQVIIQSSPSSTVASTTGPTATASTSTPSASAESVIPAPAAANNKSRMLTVLGATLGAIFGIAAILILLLFCLKYRKNKNRKGQQAAYIEKDRLSFADRGADYMSEAGGAHGNNYNSSMNASQSSLAIVSGRTGTNHKRGLGSDASTAGLVTKKSPLGYSEPVELSKFDLKPEPILEEKLVRQNSSRAVQTKAANIGRSRSSGWSKYFANNEATNLAHMPSGRSTYASERTSTGSQSNYTESRIYNHPSQAIPPLEIPKFDGQRLSRVPTGSPTLGNSRENLPVQAMQAELGRANSSGSARSGYSHEAYYARGPVESWTPVGRDGRPPSSTYTNSVVIDNNDNREGASTYFPDNTSSFYPKSNYSSFYPGQPKLALGLPDDRESTYTMFPGGVGEVGKGHPDSFYPPPPKLPGQGAPDGRESTFTVFPGAAAAGQDPSMAKQKESFFPDRPPPRIPGFGHPQERESTVTVFPRDRDTQAPQDMSWLNLGAGK</sequence>
<dbReference type="OrthoDB" id="5352000at2759"/>
<feature type="region of interest" description="Disordered" evidence="1">
    <location>
        <begin position="648"/>
        <end position="673"/>
    </location>
</feature>
<protein>
    <recommendedName>
        <fullName evidence="5">Pre-mRNA splicing factor CLF1</fullName>
    </recommendedName>
</protein>
<keyword evidence="2" id="KW-1133">Transmembrane helix</keyword>
<evidence type="ECO:0000256" key="2">
    <source>
        <dbReference type="SAM" id="Phobius"/>
    </source>
</evidence>
<feature type="region of interest" description="Disordered" evidence="1">
    <location>
        <begin position="544"/>
        <end position="567"/>
    </location>
</feature>